<dbReference type="EMBL" id="CP144695">
    <property type="protein sequence ID" value="WVZ06274.1"/>
    <property type="molecule type" value="Genomic_DNA"/>
</dbReference>
<accession>A0AAQ3RVR6</accession>
<evidence type="ECO:0000313" key="2">
    <source>
        <dbReference type="EMBL" id="WVZ06274.1"/>
    </source>
</evidence>
<protein>
    <recommendedName>
        <fullName evidence="1">Reverse transcriptase Ty1/copia-type domain-containing protein</fullName>
    </recommendedName>
</protein>
<dbReference type="CDD" id="cd09272">
    <property type="entry name" value="RNase_HI_RT_Ty1"/>
    <property type="match status" value="1"/>
</dbReference>
<name>A0AAQ3RVR6_VIGMU</name>
<dbReference type="Proteomes" id="UP001374535">
    <property type="component" value="Chromosome 6"/>
</dbReference>
<feature type="domain" description="Reverse transcriptase Ty1/copia-type" evidence="1">
    <location>
        <begin position="420"/>
        <end position="546"/>
    </location>
</feature>
<dbReference type="PANTHER" id="PTHR11439">
    <property type="entry name" value="GAG-POL-RELATED RETROTRANSPOSON"/>
    <property type="match status" value="1"/>
</dbReference>
<reference evidence="2 3" key="1">
    <citation type="journal article" date="2023" name="Life. Sci Alliance">
        <title>Evolutionary insights into 3D genome organization and epigenetic landscape of Vigna mungo.</title>
        <authorList>
            <person name="Junaid A."/>
            <person name="Singh B."/>
            <person name="Bhatia S."/>
        </authorList>
    </citation>
    <scope>NUCLEOTIDE SEQUENCE [LARGE SCALE GENOMIC DNA]</scope>
    <source>
        <strain evidence="2">Urdbean</strain>
    </source>
</reference>
<dbReference type="PANTHER" id="PTHR11439:SF470">
    <property type="entry name" value="CYSTEINE-RICH RLK (RECEPTOR-LIKE PROTEIN KINASE) 8"/>
    <property type="match status" value="1"/>
</dbReference>
<sequence>MRKPQRSYQRISEIFFSCKWSKDQLVESRISKLQAIMDDNGFLLREIKDTMDELANYEQIPRCSCGGCKCDIASQLENEEKNIGYGTMRSNIVVDDPLPSLNRVYATLVQEERVKIINGSKEERGAVMGLVIQARHKTKGRGETKDKSMAGHDAKKCFQVIEYPEWWSDPPQNEGGTNNRNQQRRGMTRANATHVVSNHVTWCDSKLGKSELLGLSNEQWQILVEMLNNHKTCENEKMTEQVIATKEGTVILDWGLKLENDYISKMLIRAGERKDGFFLYHGIQYPLIRLTHNHLDIWHKRTGHPSFKVSQSIPNASSSGRECLNKNCTNLVPNNNDEPKNNIASSSQLEKGHRIKQPYVKLHDYVTNTMIKLSSFVHSSTTSHDLVVNANREPMHFSEAIQDSCWQATMANELQALQNNGTWTLTTLPLGKKALDCKWVYKIKYHSDGTIKRFKARLVILGNYQVEGIHETKTFALVVKMVIVVHYWFKLLLKHGNFTKWMFPMFSYIVSWDLQEDVYMKLPTGFMNYGFQQSCFDHSLFTLQTATIHIVVLVYVDDLIISVNEVARSPTGTHLSQRKYALDIILETGLLGAKPTPLPLEENHCLALVEGPLFSDPARYQCLIGRLIYLCFTRPKLYNVYILSQFMKGTPEQGILLHSGSDLNLYGWCDSEWAGCPLTHKSVTGWFISFARFPISWKTKKQHMVSQSSVEVKYRSWPTSYAN</sequence>
<keyword evidence="3" id="KW-1185">Reference proteome</keyword>
<dbReference type="AlphaFoldDB" id="A0AAQ3RVR6"/>
<dbReference type="Pfam" id="PF07727">
    <property type="entry name" value="RVT_2"/>
    <property type="match status" value="1"/>
</dbReference>
<organism evidence="2 3">
    <name type="scientific">Vigna mungo</name>
    <name type="common">Black gram</name>
    <name type="synonym">Phaseolus mungo</name>
    <dbReference type="NCBI Taxonomy" id="3915"/>
    <lineage>
        <taxon>Eukaryota</taxon>
        <taxon>Viridiplantae</taxon>
        <taxon>Streptophyta</taxon>
        <taxon>Embryophyta</taxon>
        <taxon>Tracheophyta</taxon>
        <taxon>Spermatophyta</taxon>
        <taxon>Magnoliopsida</taxon>
        <taxon>eudicotyledons</taxon>
        <taxon>Gunneridae</taxon>
        <taxon>Pentapetalae</taxon>
        <taxon>rosids</taxon>
        <taxon>fabids</taxon>
        <taxon>Fabales</taxon>
        <taxon>Fabaceae</taxon>
        <taxon>Papilionoideae</taxon>
        <taxon>50 kb inversion clade</taxon>
        <taxon>NPAAA clade</taxon>
        <taxon>indigoferoid/millettioid clade</taxon>
        <taxon>Phaseoleae</taxon>
        <taxon>Vigna</taxon>
    </lineage>
</organism>
<dbReference type="InterPro" id="IPR013103">
    <property type="entry name" value="RVT_2"/>
</dbReference>
<evidence type="ECO:0000313" key="3">
    <source>
        <dbReference type="Proteomes" id="UP001374535"/>
    </source>
</evidence>
<proteinExistence type="predicted"/>
<evidence type="ECO:0000259" key="1">
    <source>
        <dbReference type="Pfam" id="PF07727"/>
    </source>
</evidence>
<gene>
    <name evidence="2" type="ORF">V8G54_019620</name>
</gene>